<keyword evidence="1" id="KW-0472">Membrane</keyword>
<proteinExistence type="predicted"/>
<feature type="chain" id="PRO_5018580161" evidence="2">
    <location>
        <begin position="36"/>
        <end position="604"/>
    </location>
</feature>
<evidence type="ECO:0000256" key="1">
    <source>
        <dbReference type="SAM" id="Phobius"/>
    </source>
</evidence>
<keyword evidence="2" id="KW-0732">Signal</keyword>
<comment type="caution">
    <text evidence="3">The sequence shown here is derived from an EMBL/GenBank/DDBJ whole genome shotgun (WGS) entry which is preliminary data.</text>
</comment>
<evidence type="ECO:0000313" key="4">
    <source>
        <dbReference type="Proteomes" id="UP000283295"/>
    </source>
</evidence>
<keyword evidence="1" id="KW-0812">Transmembrane</keyword>
<feature type="signal peptide" evidence="2">
    <location>
        <begin position="1"/>
        <end position="35"/>
    </location>
</feature>
<accession>A0A3R5ZM16</accession>
<sequence>MNFKLRKKCKLNMIVAVIMCVSLLFCFCSTSIVKASDNLGTNYTNYVAFKNLLAKQGYMTSYNHDNEGWSFPDYDLVKKELTLSDLPSIWAWSNDNYKLPWNDFVSHSGASSFDVYSIFGSTTFTYTDGGKTYRRPNQWYVIVPSGSTICWGKNVETTVPEDCWQQNFLEVATDAEGLFAFKLERWKGSDPQYSYYVSGWGDYENNTVSYSCKFKQDDVTFFNLGTGNDGDVSAPFIFTNMPTVNVKGQGDRSSMIKFVKGDKSLATNADSSWSDKKEYPAESFYWDDMTCKVARIGQADNKSRYAFSFKYNYSCPLMLDTSEMFNCKVIYNVDVAWKDGKGRTYTYSDSKEDTFNLNKHRNGYVNDKIYLNGEIGFGNRKVEVAAALDYLTCFCPNNLGGSNLDKITQSEVTSAKLYVTVFLYHVPDPDTLFSNPDIVQSAKNNYIQSTDVRYFPFDLYTLKEDEEVASKKPIVTTEDVTDDDGNVTDKKVTDVVATDDSGKTVINITIDNSNKVIDNNANVNTGGGSGSGDGDDEDKNTKSFWKYVSGIVALFTALLNSDSGLFAVIASYFKFIPKDFWSVTIGAIVVIAVLSIYRLAKKGG</sequence>
<evidence type="ECO:0000313" key="3">
    <source>
        <dbReference type="EMBL" id="RGS34992.1"/>
    </source>
</evidence>
<organism evidence="3 4">
    <name type="scientific">Coprococcus eutactus</name>
    <dbReference type="NCBI Taxonomy" id="33043"/>
    <lineage>
        <taxon>Bacteria</taxon>
        <taxon>Bacillati</taxon>
        <taxon>Bacillota</taxon>
        <taxon>Clostridia</taxon>
        <taxon>Lachnospirales</taxon>
        <taxon>Lachnospiraceae</taxon>
        <taxon>Coprococcus</taxon>
    </lineage>
</organism>
<dbReference type="Proteomes" id="UP000283295">
    <property type="component" value="Unassembled WGS sequence"/>
</dbReference>
<reference evidence="3 4" key="1">
    <citation type="submission" date="2018-08" db="EMBL/GenBank/DDBJ databases">
        <title>A genome reference for cultivated species of the human gut microbiota.</title>
        <authorList>
            <person name="Zou Y."/>
            <person name="Xue W."/>
            <person name="Luo G."/>
        </authorList>
    </citation>
    <scope>NUCLEOTIDE SEQUENCE [LARGE SCALE GENOMIC DNA]</scope>
    <source>
        <strain evidence="3 4">AF22-21</strain>
    </source>
</reference>
<gene>
    <name evidence="3" type="ORF">DWX94_14290</name>
</gene>
<dbReference type="AlphaFoldDB" id="A0A3R5ZM16"/>
<evidence type="ECO:0000256" key="2">
    <source>
        <dbReference type="SAM" id="SignalP"/>
    </source>
</evidence>
<dbReference type="EMBL" id="QRVK01000080">
    <property type="protein sequence ID" value="RGS34992.1"/>
    <property type="molecule type" value="Genomic_DNA"/>
</dbReference>
<protein>
    <submittedName>
        <fullName evidence="3">Uncharacterized protein</fullName>
    </submittedName>
</protein>
<feature type="transmembrane region" description="Helical" evidence="1">
    <location>
        <begin position="547"/>
        <end position="573"/>
    </location>
</feature>
<keyword evidence="1" id="KW-1133">Transmembrane helix</keyword>
<name>A0A3R5ZM16_9FIRM</name>
<feature type="transmembrane region" description="Helical" evidence="1">
    <location>
        <begin position="580"/>
        <end position="600"/>
    </location>
</feature>